<evidence type="ECO:0000313" key="1">
    <source>
        <dbReference type="EMBL" id="ADW07509.1"/>
    </source>
</evidence>
<dbReference type="EMBL" id="CP002475">
    <property type="protein sequence ID" value="ADW07509.1"/>
    <property type="molecule type" value="Genomic_DNA"/>
</dbReference>
<protein>
    <submittedName>
        <fullName evidence="1">Uncharacterized protein</fullName>
    </submittedName>
</protein>
<sequence>MSASVKTKSRSRVYLSLGTTAFGMLSVVKQAQLARKEHDTLRLVDAVICTAKTVTGLAVLYRELKNLGDEDVLLG</sequence>
<dbReference type="AlphaFoldDB" id="A0A8D4BI98"/>
<name>A0A8D4BI98_STRFA</name>
<accession>A0A8D4BI98</accession>
<dbReference type="Proteomes" id="UP000002066">
    <property type="component" value="Chromosome"/>
</dbReference>
<gene>
    <name evidence="1" type="ordered locus">Sfla_6127</name>
</gene>
<organism evidence="1 2">
    <name type="scientific">Streptomyces pratensis (strain ATCC 33331 / IAF-45CD)</name>
    <dbReference type="NCBI Taxonomy" id="591167"/>
    <lineage>
        <taxon>Bacteria</taxon>
        <taxon>Bacillati</taxon>
        <taxon>Actinomycetota</taxon>
        <taxon>Actinomycetes</taxon>
        <taxon>Kitasatosporales</taxon>
        <taxon>Streptomycetaceae</taxon>
        <taxon>Streptomyces</taxon>
    </lineage>
</organism>
<evidence type="ECO:0000313" key="2">
    <source>
        <dbReference type="Proteomes" id="UP000002066"/>
    </source>
</evidence>
<proteinExistence type="predicted"/>
<dbReference type="KEGG" id="sfa:Sfla_6127"/>
<dbReference type="OrthoDB" id="4284397at2"/>
<reference evidence="1 2" key="1">
    <citation type="submission" date="2011-01" db="EMBL/GenBank/DDBJ databases">
        <title>Complete sequence of chromosome of Streptomyces flavogriseus ATCC 33331.</title>
        <authorList>
            <consortium name="US DOE Joint Genome Institute"/>
            <person name="Lucas S."/>
            <person name="Copeland A."/>
            <person name="Lapidus A."/>
            <person name="Cheng J.-F."/>
            <person name="Goodwin L."/>
            <person name="Pitluck S."/>
            <person name="Davenport K."/>
            <person name="Detter J.C."/>
            <person name="Han C."/>
            <person name="Tapia R."/>
            <person name="Land M."/>
            <person name="Hauser L."/>
            <person name="Kyrpides N."/>
            <person name="Ivanova N."/>
            <person name="Ovchinnikova G."/>
            <person name="Pagani I."/>
            <person name="Brumm P."/>
            <person name="Mead D."/>
            <person name="Woyke T."/>
        </authorList>
    </citation>
    <scope>NUCLEOTIDE SEQUENCE [LARGE SCALE GENOMIC DNA]</scope>
    <source>
        <strain evidence="2">ATCC 33331 / IAF-45CD</strain>
    </source>
</reference>